<gene>
    <name evidence="7" type="primary">LOC113512917</name>
</gene>
<dbReference type="OrthoDB" id="407355at2759"/>
<name>A0A6J1WN58_GALME</name>
<evidence type="ECO:0000256" key="3">
    <source>
        <dbReference type="ARBA" id="ARBA00022917"/>
    </source>
</evidence>
<organism evidence="6 7">
    <name type="scientific">Galleria mellonella</name>
    <name type="common">Greater wax moth</name>
    <dbReference type="NCBI Taxonomy" id="7137"/>
    <lineage>
        <taxon>Eukaryota</taxon>
        <taxon>Metazoa</taxon>
        <taxon>Ecdysozoa</taxon>
        <taxon>Arthropoda</taxon>
        <taxon>Hexapoda</taxon>
        <taxon>Insecta</taxon>
        <taxon>Pterygota</taxon>
        <taxon>Neoptera</taxon>
        <taxon>Endopterygota</taxon>
        <taxon>Lepidoptera</taxon>
        <taxon>Glossata</taxon>
        <taxon>Ditrysia</taxon>
        <taxon>Pyraloidea</taxon>
        <taxon>Pyralidae</taxon>
        <taxon>Galleriinae</taxon>
        <taxon>Galleria</taxon>
    </lineage>
</organism>
<dbReference type="InterPro" id="IPR023584">
    <property type="entry name" value="Ribosome_recyc_fac_dom"/>
</dbReference>
<evidence type="ECO:0000256" key="4">
    <source>
        <dbReference type="ARBA" id="ARBA00033107"/>
    </source>
</evidence>
<evidence type="ECO:0000256" key="2">
    <source>
        <dbReference type="ARBA" id="ARBA00020581"/>
    </source>
</evidence>
<dbReference type="Proteomes" id="UP001652740">
    <property type="component" value="Unplaced"/>
</dbReference>
<dbReference type="KEGG" id="gmw:113512917"/>
<feature type="domain" description="Ribosome recycling factor" evidence="5">
    <location>
        <begin position="90"/>
        <end position="249"/>
    </location>
</feature>
<evidence type="ECO:0000313" key="6">
    <source>
        <dbReference type="Proteomes" id="UP001652740"/>
    </source>
</evidence>
<dbReference type="FunCoup" id="A0A6J1WN58">
    <property type="interactions" value="414"/>
</dbReference>
<dbReference type="AlphaFoldDB" id="A0A6J1WN58"/>
<dbReference type="GO" id="GO:0005739">
    <property type="term" value="C:mitochondrion"/>
    <property type="evidence" value="ECO:0007669"/>
    <property type="project" value="TreeGrafter"/>
</dbReference>
<proteinExistence type="inferred from homology"/>
<dbReference type="InterPro" id="IPR002661">
    <property type="entry name" value="Ribosome_recyc_fac"/>
</dbReference>
<keyword evidence="3" id="KW-0648">Protein biosynthesis</keyword>
<dbReference type="GO" id="GO:0006412">
    <property type="term" value="P:translation"/>
    <property type="evidence" value="ECO:0007669"/>
    <property type="project" value="UniProtKB-KW"/>
</dbReference>
<dbReference type="Pfam" id="PF01765">
    <property type="entry name" value="RRF"/>
    <property type="match status" value="1"/>
</dbReference>
<comment type="similarity">
    <text evidence="1">Belongs to the RRF family.</text>
</comment>
<accession>A0A6J1WN58</accession>
<dbReference type="InParanoid" id="A0A6J1WN58"/>
<reference evidence="7" key="1">
    <citation type="submission" date="2025-08" db="UniProtKB">
        <authorList>
            <consortium name="RefSeq"/>
        </authorList>
    </citation>
    <scope>IDENTIFICATION</scope>
    <source>
        <tissue evidence="7">Whole larvae</tissue>
    </source>
</reference>
<dbReference type="PANTHER" id="PTHR20982:SF3">
    <property type="entry name" value="MITOCHONDRIAL RIBOSOME RECYCLING FACTOR PSEUDO 1"/>
    <property type="match status" value="1"/>
</dbReference>
<dbReference type="SUPFAM" id="SSF55194">
    <property type="entry name" value="Ribosome recycling factor, RRF"/>
    <property type="match status" value="1"/>
</dbReference>
<evidence type="ECO:0000313" key="7">
    <source>
        <dbReference type="RefSeq" id="XP_026752678.1"/>
    </source>
</evidence>
<evidence type="ECO:0000256" key="1">
    <source>
        <dbReference type="ARBA" id="ARBA00005912"/>
    </source>
</evidence>
<dbReference type="FunFam" id="3.30.1360.40:FF:000001">
    <property type="entry name" value="Ribosome-recycling factor"/>
    <property type="match status" value="1"/>
</dbReference>
<evidence type="ECO:0000259" key="5">
    <source>
        <dbReference type="Pfam" id="PF01765"/>
    </source>
</evidence>
<dbReference type="CTD" id="39067"/>
<dbReference type="GeneID" id="113512917"/>
<dbReference type="RefSeq" id="XP_026752678.1">
    <property type="nucleotide sequence ID" value="XM_026896877.3"/>
</dbReference>
<keyword evidence="6" id="KW-1185">Reference proteome</keyword>
<dbReference type="Gene3D" id="1.10.132.20">
    <property type="entry name" value="Ribosome-recycling factor"/>
    <property type="match status" value="1"/>
</dbReference>
<dbReference type="Gene3D" id="3.30.1360.40">
    <property type="match status" value="1"/>
</dbReference>
<dbReference type="InterPro" id="IPR036191">
    <property type="entry name" value="RRF_sf"/>
</dbReference>
<dbReference type="PANTHER" id="PTHR20982">
    <property type="entry name" value="RIBOSOME RECYCLING FACTOR"/>
    <property type="match status" value="1"/>
</dbReference>
<sequence length="252" mass="28482">MATRILGRVIVSTIINSFKPIVLNTIENNYRIVCVDNFKYTTVRNYAKTKNKGKEKKPKGKVEINTQMMSELVPVEKLQERCNAAIEKMKDDFAKNLSLRSTTGSIESLPVKFEGKDYELQELAQIVRKNPKTIVINFASFPQAIPDALKAINASGLNLNPQQDGTTLYVPVPKVTKEHREALAKNAKALYIRCRDAVKDVQNDYIKKVKKQTGVSEDLIFNVTKQITAMCDEFQTSAKNIYELKHNELVGK</sequence>
<protein>
    <recommendedName>
        <fullName evidence="2">Ribosome-recycling factor, mitochondrial</fullName>
    </recommendedName>
    <alternativeName>
        <fullName evidence="4">Ribosome-releasing factor, mitochondrial</fullName>
    </alternativeName>
</protein>
<dbReference type="GO" id="GO:0043023">
    <property type="term" value="F:ribosomal large subunit binding"/>
    <property type="evidence" value="ECO:0007669"/>
    <property type="project" value="TreeGrafter"/>
</dbReference>